<dbReference type="CDD" id="cd17716">
    <property type="entry name" value="BRCT_microcephalin_rpt1"/>
    <property type="match status" value="1"/>
</dbReference>
<name>A0A4Q9M9N1_9APHY</name>
<dbReference type="InterPro" id="IPR001357">
    <property type="entry name" value="BRCT_dom"/>
</dbReference>
<reference evidence="3" key="1">
    <citation type="submission" date="2019-01" db="EMBL/GenBank/DDBJ databases">
        <title>Draft genome sequences of three monokaryotic isolates of the white-rot basidiomycete fungus Dichomitus squalens.</title>
        <authorList>
            <consortium name="DOE Joint Genome Institute"/>
            <person name="Lopez S.C."/>
            <person name="Andreopoulos B."/>
            <person name="Pangilinan J."/>
            <person name="Lipzen A."/>
            <person name="Riley R."/>
            <person name="Ahrendt S."/>
            <person name="Ng V."/>
            <person name="Barry K."/>
            <person name="Daum C."/>
            <person name="Grigoriev I.V."/>
            <person name="Hilden K.S."/>
            <person name="Makela M.R."/>
            <person name="de Vries R.P."/>
        </authorList>
    </citation>
    <scope>NUCLEOTIDE SEQUENCE [LARGE SCALE GENOMIC DNA]</scope>
    <source>
        <strain evidence="3">OM18370.1</strain>
    </source>
</reference>
<evidence type="ECO:0000259" key="2">
    <source>
        <dbReference type="PROSITE" id="PS50172"/>
    </source>
</evidence>
<dbReference type="Pfam" id="PF00533">
    <property type="entry name" value="BRCT"/>
    <property type="match status" value="1"/>
</dbReference>
<evidence type="ECO:0000256" key="1">
    <source>
        <dbReference type="SAM" id="MobiDB-lite"/>
    </source>
</evidence>
<proteinExistence type="predicted"/>
<gene>
    <name evidence="3" type="ORF">BD311DRAFT_730652</name>
</gene>
<dbReference type="GO" id="GO:0000278">
    <property type="term" value="P:mitotic cell cycle"/>
    <property type="evidence" value="ECO:0007669"/>
    <property type="project" value="TreeGrafter"/>
</dbReference>
<feature type="region of interest" description="Disordered" evidence="1">
    <location>
        <begin position="1"/>
        <end position="98"/>
    </location>
</feature>
<dbReference type="PANTHER" id="PTHR14625:SF3">
    <property type="entry name" value="MICROCEPHALIN"/>
    <property type="match status" value="1"/>
</dbReference>
<dbReference type="InterPro" id="IPR022047">
    <property type="entry name" value="Microcephalin-like"/>
</dbReference>
<dbReference type="AlphaFoldDB" id="A0A4Q9M9N1"/>
<dbReference type="SUPFAM" id="SSF52113">
    <property type="entry name" value="BRCT domain"/>
    <property type="match status" value="1"/>
</dbReference>
<sequence length="303" mass="32000">MASHLLTQSLSALPSATSPTLLQGKDPKGKGRAVSSSYPSTSSAAAEHPRGEGEGEKDAVPTPPPRRAHATRLATGALSTPPNAYKEPSLRKDKAKAETGAGSPAVLSVLKDCRIFVDVRSEEGDDAGSLFVDMLRNMGAKIAARVGSRCTHVVFKNGLMSTLKGYRMLSDPKPHVVGIGWVVACAEQRRRVEETQFPVNLNLANVAGVNKRRKSVIPKTYSPMANKIATSPASSDSSRIDNVLNTSLGAASRSLEVSSPTAVDDGGESILQVLPIPVGAGVVNEESLPPLEMARRRRSMMPS</sequence>
<feature type="compositionally biased region" description="Basic and acidic residues" evidence="1">
    <location>
        <begin position="47"/>
        <end position="59"/>
    </location>
</feature>
<feature type="compositionally biased region" description="Polar residues" evidence="1">
    <location>
        <begin position="1"/>
        <end position="21"/>
    </location>
</feature>
<dbReference type="PANTHER" id="PTHR14625">
    <property type="entry name" value="MICROCEPHALIN"/>
    <property type="match status" value="1"/>
</dbReference>
<feature type="compositionally biased region" description="Low complexity" evidence="1">
    <location>
        <begin position="33"/>
        <end position="46"/>
    </location>
</feature>
<dbReference type="OrthoDB" id="2384350at2759"/>
<dbReference type="InterPro" id="IPR036420">
    <property type="entry name" value="BRCT_dom_sf"/>
</dbReference>
<feature type="domain" description="BRCT" evidence="2">
    <location>
        <begin position="105"/>
        <end position="199"/>
    </location>
</feature>
<dbReference type="Gene3D" id="3.40.50.10190">
    <property type="entry name" value="BRCT domain"/>
    <property type="match status" value="1"/>
</dbReference>
<protein>
    <recommendedName>
        <fullName evidence="2">BRCT domain-containing protein</fullName>
    </recommendedName>
</protein>
<organism evidence="3">
    <name type="scientific">Dichomitus squalens</name>
    <dbReference type="NCBI Taxonomy" id="114155"/>
    <lineage>
        <taxon>Eukaryota</taxon>
        <taxon>Fungi</taxon>
        <taxon>Dikarya</taxon>
        <taxon>Basidiomycota</taxon>
        <taxon>Agaricomycotina</taxon>
        <taxon>Agaricomycetes</taxon>
        <taxon>Polyporales</taxon>
        <taxon>Polyporaceae</taxon>
        <taxon>Dichomitus</taxon>
    </lineage>
</organism>
<dbReference type="PROSITE" id="PS50172">
    <property type="entry name" value="BRCT"/>
    <property type="match status" value="1"/>
</dbReference>
<evidence type="ECO:0000313" key="3">
    <source>
        <dbReference type="EMBL" id="TBU23860.1"/>
    </source>
</evidence>
<dbReference type="EMBL" id="ML143493">
    <property type="protein sequence ID" value="TBU23860.1"/>
    <property type="molecule type" value="Genomic_DNA"/>
</dbReference>
<feature type="compositionally biased region" description="Basic and acidic residues" evidence="1">
    <location>
        <begin position="88"/>
        <end position="97"/>
    </location>
</feature>
<accession>A0A4Q9M9N1</accession>
<dbReference type="Proteomes" id="UP000292957">
    <property type="component" value="Unassembled WGS sequence"/>
</dbReference>